<dbReference type="Pfam" id="PF00440">
    <property type="entry name" value="TetR_N"/>
    <property type="match status" value="1"/>
</dbReference>
<keyword evidence="2 4" id="KW-0238">DNA-binding</keyword>
<dbReference type="PANTHER" id="PTHR30055:SF238">
    <property type="entry name" value="MYCOFACTOCIN BIOSYNTHESIS TRANSCRIPTIONAL REGULATOR MFTR-RELATED"/>
    <property type="match status" value="1"/>
</dbReference>
<dbReference type="AlphaFoldDB" id="K0EY68"/>
<proteinExistence type="predicted"/>
<dbReference type="Gene3D" id="1.10.10.60">
    <property type="entry name" value="Homeodomain-like"/>
    <property type="match status" value="1"/>
</dbReference>
<dbReference type="Proteomes" id="UP000006304">
    <property type="component" value="Chromosome"/>
</dbReference>
<keyword evidence="7" id="KW-1185">Reference proteome</keyword>
<organism evidence="6 7">
    <name type="scientific">Nocardia brasiliensis (strain ATCC 700358 / HUJEG-1)</name>
    <dbReference type="NCBI Taxonomy" id="1133849"/>
    <lineage>
        <taxon>Bacteria</taxon>
        <taxon>Bacillati</taxon>
        <taxon>Actinomycetota</taxon>
        <taxon>Actinomycetes</taxon>
        <taxon>Mycobacteriales</taxon>
        <taxon>Nocardiaceae</taxon>
        <taxon>Nocardia</taxon>
    </lineage>
</organism>
<dbReference type="GO" id="GO:0003700">
    <property type="term" value="F:DNA-binding transcription factor activity"/>
    <property type="evidence" value="ECO:0007669"/>
    <property type="project" value="TreeGrafter"/>
</dbReference>
<keyword evidence="1" id="KW-0805">Transcription regulation</keyword>
<dbReference type="InterPro" id="IPR001647">
    <property type="entry name" value="HTH_TetR"/>
</dbReference>
<reference evidence="6 7" key="1">
    <citation type="journal article" date="2012" name="J. Bacteriol.">
        <title>Complete genome sequence of Nocardia brasiliensis HUJEG-1.</title>
        <authorList>
            <person name="Vera-Cabrera L."/>
            <person name="Ortiz-Lopez R."/>
            <person name="Elizondo-Gonzalez R."/>
            <person name="Perez-Maya A.A."/>
            <person name="Ocampo-Candiani J."/>
        </authorList>
    </citation>
    <scope>NUCLEOTIDE SEQUENCE [LARGE SCALE GENOMIC DNA]</scope>
    <source>
        <strain evidence="7">ATCC 700358</strain>
    </source>
</reference>
<protein>
    <submittedName>
        <fullName evidence="6">TetR family transcriptional regulator</fullName>
    </submittedName>
</protein>
<dbReference type="HOGENOM" id="CLU_069356_2_2_11"/>
<dbReference type="KEGG" id="nbr:O3I_012850"/>
<dbReference type="EMBL" id="CP003876">
    <property type="protein sequence ID" value="AFU00531.1"/>
    <property type="molecule type" value="Genomic_DNA"/>
</dbReference>
<dbReference type="PRINTS" id="PR00455">
    <property type="entry name" value="HTHTETR"/>
</dbReference>
<sequence length="223" mass="24462">MPWQGAAAGIVGVMSDAIAELSSTSWERRKIEAMGRIQRVALDLFDAHGYRNVTIERVAAAAEVSPSSVYRYFGTKEMLVLYDEADPKVLEAVRTAGGPQTVAPAELIAVGRLLVPVLLESLLTAEAEHRIRQRLQFIAAVPEIRAGQTKQMRELEDEFRTLVAERTGFGPNDLRVRMAAATAVWGCVAALDHWAGTGFAGRLKDIYAEAFGSIIDQVETMFR</sequence>
<evidence type="ECO:0000256" key="2">
    <source>
        <dbReference type="ARBA" id="ARBA00023125"/>
    </source>
</evidence>
<dbReference type="SUPFAM" id="SSF46689">
    <property type="entry name" value="Homeodomain-like"/>
    <property type="match status" value="1"/>
</dbReference>
<evidence type="ECO:0000256" key="1">
    <source>
        <dbReference type="ARBA" id="ARBA00023015"/>
    </source>
</evidence>
<feature type="domain" description="HTH tetR-type" evidence="5">
    <location>
        <begin position="31"/>
        <end position="91"/>
    </location>
</feature>
<keyword evidence="3" id="KW-0804">Transcription</keyword>
<dbReference type="InterPro" id="IPR009057">
    <property type="entry name" value="Homeodomain-like_sf"/>
</dbReference>
<accession>K0EY68</accession>
<dbReference type="InterPro" id="IPR041347">
    <property type="entry name" value="MftR_C"/>
</dbReference>
<evidence type="ECO:0000256" key="4">
    <source>
        <dbReference type="PROSITE-ProRule" id="PRU00335"/>
    </source>
</evidence>
<dbReference type="InterPro" id="IPR050109">
    <property type="entry name" value="HTH-type_TetR-like_transc_reg"/>
</dbReference>
<gene>
    <name evidence="6" type="ORF">O3I_012850</name>
</gene>
<dbReference type="GO" id="GO:0000976">
    <property type="term" value="F:transcription cis-regulatory region binding"/>
    <property type="evidence" value="ECO:0007669"/>
    <property type="project" value="TreeGrafter"/>
</dbReference>
<dbReference type="Pfam" id="PF17754">
    <property type="entry name" value="TetR_C_14"/>
    <property type="match status" value="1"/>
</dbReference>
<evidence type="ECO:0000313" key="6">
    <source>
        <dbReference type="EMBL" id="AFU00531.1"/>
    </source>
</evidence>
<dbReference type="PANTHER" id="PTHR30055">
    <property type="entry name" value="HTH-TYPE TRANSCRIPTIONAL REGULATOR RUTR"/>
    <property type="match status" value="1"/>
</dbReference>
<name>K0EY68_NOCB7</name>
<evidence type="ECO:0000256" key="3">
    <source>
        <dbReference type="ARBA" id="ARBA00023163"/>
    </source>
</evidence>
<evidence type="ECO:0000313" key="7">
    <source>
        <dbReference type="Proteomes" id="UP000006304"/>
    </source>
</evidence>
<feature type="DNA-binding region" description="H-T-H motif" evidence="4">
    <location>
        <begin position="54"/>
        <end position="73"/>
    </location>
</feature>
<dbReference type="PROSITE" id="PS50977">
    <property type="entry name" value="HTH_TETR_2"/>
    <property type="match status" value="1"/>
</dbReference>
<dbReference type="STRING" id="1133849.O3I_012850"/>
<evidence type="ECO:0000259" key="5">
    <source>
        <dbReference type="PROSITE" id="PS50977"/>
    </source>
</evidence>
<dbReference type="Gene3D" id="1.10.357.10">
    <property type="entry name" value="Tetracycline Repressor, domain 2"/>
    <property type="match status" value="1"/>
</dbReference>
<dbReference type="eggNOG" id="COG1309">
    <property type="taxonomic scope" value="Bacteria"/>
</dbReference>